<gene>
    <name evidence="2" type="ORF">NMOB1V02_LOCUS8895</name>
</gene>
<evidence type="ECO:0000313" key="3">
    <source>
        <dbReference type="Proteomes" id="UP000678499"/>
    </source>
</evidence>
<evidence type="ECO:0000313" key="2">
    <source>
        <dbReference type="EMBL" id="CAD7281246.1"/>
    </source>
</evidence>
<organism evidence="2">
    <name type="scientific">Notodromas monacha</name>
    <dbReference type="NCBI Taxonomy" id="399045"/>
    <lineage>
        <taxon>Eukaryota</taxon>
        <taxon>Metazoa</taxon>
        <taxon>Ecdysozoa</taxon>
        <taxon>Arthropoda</taxon>
        <taxon>Crustacea</taxon>
        <taxon>Oligostraca</taxon>
        <taxon>Ostracoda</taxon>
        <taxon>Podocopa</taxon>
        <taxon>Podocopida</taxon>
        <taxon>Cypridocopina</taxon>
        <taxon>Cypridoidea</taxon>
        <taxon>Cyprididae</taxon>
        <taxon>Notodromas</taxon>
    </lineage>
</organism>
<name>A0A7R9BTD9_9CRUS</name>
<dbReference type="EMBL" id="OA884748">
    <property type="protein sequence ID" value="CAD7281246.1"/>
    <property type="molecule type" value="Genomic_DNA"/>
</dbReference>
<protein>
    <submittedName>
        <fullName evidence="2">Uncharacterized protein</fullName>
    </submittedName>
</protein>
<reference evidence="2" key="1">
    <citation type="submission" date="2020-11" db="EMBL/GenBank/DDBJ databases">
        <authorList>
            <person name="Tran Van P."/>
        </authorList>
    </citation>
    <scope>NUCLEOTIDE SEQUENCE</scope>
</reference>
<proteinExistence type="predicted"/>
<feature type="region of interest" description="Disordered" evidence="1">
    <location>
        <begin position="39"/>
        <end position="65"/>
    </location>
</feature>
<dbReference type="EMBL" id="CAJPEX010002711">
    <property type="protein sequence ID" value="CAG0921398.1"/>
    <property type="molecule type" value="Genomic_DNA"/>
</dbReference>
<keyword evidence="3" id="KW-1185">Reference proteome</keyword>
<accession>A0A7R9BTD9</accession>
<evidence type="ECO:0000256" key="1">
    <source>
        <dbReference type="SAM" id="MobiDB-lite"/>
    </source>
</evidence>
<sequence>MSASVRQEGKKKEEEQPQCWVGLHQNTDWMNDLDTLARKKATKKNSSSSSASVMTIKNKMMPRHE</sequence>
<dbReference type="Proteomes" id="UP000678499">
    <property type="component" value="Unassembled WGS sequence"/>
</dbReference>
<dbReference type="AlphaFoldDB" id="A0A7R9BTD9"/>